<dbReference type="Proteomes" id="UP000317171">
    <property type="component" value="Chromosome"/>
</dbReference>
<reference evidence="2 3" key="1">
    <citation type="submission" date="2019-02" db="EMBL/GenBank/DDBJ databases">
        <title>Deep-cultivation of Planctomycetes and their phenomic and genomic characterization uncovers novel biology.</title>
        <authorList>
            <person name="Wiegand S."/>
            <person name="Jogler M."/>
            <person name="Boedeker C."/>
            <person name="Pinto D."/>
            <person name="Vollmers J."/>
            <person name="Rivas-Marin E."/>
            <person name="Kohn T."/>
            <person name="Peeters S.H."/>
            <person name="Heuer A."/>
            <person name="Rast P."/>
            <person name="Oberbeckmann S."/>
            <person name="Bunk B."/>
            <person name="Jeske O."/>
            <person name="Meyerdierks A."/>
            <person name="Storesund J.E."/>
            <person name="Kallscheuer N."/>
            <person name="Luecker S."/>
            <person name="Lage O.M."/>
            <person name="Pohl T."/>
            <person name="Merkel B.J."/>
            <person name="Hornburger P."/>
            <person name="Mueller R.-W."/>
            <person name="Bruemmer F."/>
            <person name="Labrenz M."/>
            <person name="Spormann A.M."/>
            <person name="Op den Camp H."/>
            <person name="Overmann J."/>
            <person name="Amann R."/>
            <person name="Jetten M.S.M."/>
            <person name="Mascher T."/>
            <person name="Medema M.H."/>
            <person name="Devos D.P."/>
            <person name="Kaster A.-K."/>
            <person name="Ovreas L."/>
            <person name="Rohde M."/>
            <person name="Galperin M.Y."/>
            <person name="Jogler C."/>
        </authorList>
    </citation>
    <scope>NUCLEOTIDE SEQUENCE [LARGE SCALE GENOMIC DNA]</scope>
    <source>
        <strain evidence="2 3">Pan241w</strain>
    </source>
</reference>
<dbReference type="AlphaFoldDB" id="A0A517R8H4"/>
<evidence type="ECO:0000256" key="1">
    <source>
        <dbReference type="SAM" id="MobiDB-lite"/>
    </source>
</evidence>
<feature type="compositionally biased region" description="Polar residues" evidence="1">
    <location>
        <begin position="32"/>
        <end position="57"/>
    </location>
</feature>
<accession>A0A517R8H4</accession>
<sequence length="71" mass="8104">MWPPAWRHSISNHREIGTRAACKKVSRSASTAVYNQSAKTNQRQTNPTRYHQTSLDELSTPVARRIREIVG</sequence>
<keyword evidence="3" id="KW-1185">Reference proteome</keyword>
<name>A0A517R8H4_9PLAN</name>
<feature type="region of interest" description="Disordered" evidence="1">
    <location>
        <begin position="32"/>
        <end position="58"/>
    </location>
</feature>
<dbReference type="EMBL" id="CP036269">
    <property type="protein sequence ID" value="QDT40172.1"/>
    <property type="molecule type" value="Genomic_DNA"/>
</dbReference>
<proteinExistence type="predicted"/>
<evidence type="ECO:0000313" key="3">
    <source>
        <dbReference type="Proteomes" id="UP000317171"/>
    </source>
</evidence>
<gene>
    <name evidence="2" type="ORF">Pan241w_02280</name>
</gene>
<protein>
    <submittedName>
        <fullName evidence="2">Uncharacterized protein</fullName>
    </submittedName>
</protein>
<organism evidence="2 3">
    <name type="scientific">Gimesia alba</name>
    <dbReference type="NCBI Taxonomy" id="2527973"/>
    <lineage>
        <taxon>Bacteria</taxon>
        <taxon>Pseudomonadati</taxon>
        <taxon>Planctomycetota</taxon>
        <taxon>Planctomycetia</taxon>
        <taxon>Planctomycetales</taxon>
        <taxon>Planctomycetaceae</taxon>
        <taxon>Gimesia</taxon>
    </lineage>
</organism>
<dbReference type="KEGG" id="gaz:Pan241w_02280"/>
<evidence type="ECO:0000313" key="2">
    <source>
        <dbReference type="EMBL" id="QDT40172.1"/>
    </source>
</evidence>